<name>A0A5C6VEH8_9BACI</name>
<evidence type="ECO:0000313" key="2">
    <source>
        <dbReference type="Proteomes" id="UP000321363"/>
    </source>
</evidence>
<dbReference type="InterPro" id="IPR036388">
    <property type="entry name" value="WH-like_DNA-bd_sf"/>
</dbReference>
<gene>
    <name evidence="1" type="ORF">FS935_21255</name>
</gene>
<organism evidence="1 2">
    <name type="scientific">Metabacillus litoralis</name>
    <dbReference type="NCBI Taxonomy" id="152268"/>
    <lineage>
        <taxon>Bacteria</taxon>
        <taxon>Bacillati</taxon>
        <taxon>Bacillota</taxon>
        <taxon>Bacilli</taxon>
        <taxon>Bacillales</taxon>
        <taxon>Bacillaceae</taxon>
        <taxon>Metabacillus</taxon>
    </lineage>
</organism>
<keyword evidence="2" id="KW-1185">Reference proteome</keyword>
<sequence>MKKAITTIASIDTYKSLSTFSTLEELNQSVYSHMNHHKNNLTKTMITILKLLGRYSVKYLGVSYLTKNKIAEMVGKARRTIIRVCAALEDFGIIKQYEMKRNSDHQQTSNAIVIQPFVEEVIVETTYVTQEKPENVTPKNNFSSLNNLKDLKTYNSPVLLPYEHFREMCTCFTTEKKTINRLYGVYLFQIKDIKDYYSEKQLLDLGTVGIKLAYQATKRKKISNLFGYYKGVLDQLLTRLSIEEGRDHYWSEESNSTMIENLRSRGYAL</sequence>
<dbReference type="OrthoDB" id="2708249at2"/>
<proteinExistence type="predicted"/>
<dbReference type="Gene3D" id="1.10.10.10">
    <property type="entry name" value="Winged helix-like DNA-binding domain superfamily/Winged helix DNA-binding domain"/>
    <property type="match status" value="1"/>
</dbReference>
<accession>A0A5C6VEH8</accession>
<evidence type="ECO:0000313" key="1">
    <source>
        <dbReference type="EMBL" id="TXC82225.1"/>
    </source>
</evidence>
<dbReference type="Proteomes" id="UP000321363">
    <property type="component" value="Unassembled WGS sequence"/>
</dbReference>
<protein>
    <recommendedName>
        <fullName evidence="3">Helix-turn-helix domain-containing protein</fullName>
    </recommendedName>
</protein>
<comment type="caution">
    <text evidence="1">The sequence shown here is derived from an EMBL/GenBank/DDBJ whole genome shotgun (WGS) entry which is preliminary data.</text>
</comment>
<reference evidence="1 2" key="1">
    <citation type="journal article" date="2005" name="Int. J. Syst. Evol. Microbiol.">
        <title>Bacillus litoralis sp. nov., isolated from a tidal flat of the Yellow Sea in Korea.</title>
        <authorList>
            <person name="Yoon J.H."/>
            <person name="Oh T.K."/>
        </authorList>
    </citation>
    <scope>NUCLEOTIDE SEQUENCE [LARGE SCALE GENOMIC DNA]</scope>
    <source>
        <strain evidence="1 2">SW-211</strain>
    </source>
</reference>
<dbReference type="EMBL" id="VOQF01000021">
    <property type="protein sequence ID" value="TXC82225.1"/>
    <property type="molecule type" value="Genomic_DNA"/>
</dbReference>
<dbReference type="RefSeq" id="WP_146950651.1">
    <property type="nucleotide sequence ID" value="NZ_VOQF01000021.1"/>
</dbReference>
<dbReference type="AlphaFoldDB" id="A0A5C6VEH8"/>
<evidence type="ECO:0008006" key="3">
    <source>
        <dbReference type="Google" id="ProtNLM"/>
    </source>
</evidence>